<comment type="caution">
    <text evidence="1">The sequence shown here is derived from an EMBL/GenBank/DDBJ whole genome shotgun (WGS) entry which is preliminary data.</text>
</comment>
<name>A0ABP8CHF1_9ACTN</name>
<organism evidence="1 2">
    <name type="scientific">Actinomadura meridiana</name>
    <dbReference type="NCBI Taxonomy" id="559626"/>
    <lineage>
        <taxon>Bacteria</taxon>
        <taxon>Bacillati</taxon>
        <taxon>Actinomycetota</taxon>
        <taxon>Actinomycetes</taxon>
        <taxon>Streptosporangiales</taxon>
        <taxon>Thermomonosporaceae</taxon>
        <taxon>Actinomadura</taxon>
    </lineage>
</organism>
<gene>
    <name evidence="1" type="ORF">GCM10022254_59140</name>
</gene>
<dbReference type="Proteomes" id="UP001501710">
    <property type="component" value="Unassembled WGS sequence"/>
</dbReference>
<keyword evidence="2" id="KW-1185">Reference proteome</keyword>
<protein>
    <submittedName>
        <fullName evidence="1">Uncharacterized protein</fullName>
    </submittedName>
</protein>
<evidence type="ECO:0000313" key="1">
    <source>
        <dbReference type="EMBL" id="GAA4239358.1"/>
    </source>
</evidence>
<accession>A0ABP8CHF1</accession>
<proteinExistence type="predicted"/>
<reference evidence="2" key="1">
    <citation type="journal article" date="2019" name="Int. J. Syst. Evol. Microbiol.">
        <title>The Global Catalogue of Microorganisms (GCM) 10K type strain sequencing project: providing services to taxonomists for standard genome sequencing and annotation.</title>
        <authorList>
            <consortium name="The Broad Institute Genomics Platform"/>
            <consortium name="The Broad Institute Genome Sequencing Center for Infectious Disease"/>
            <person name="Wu L."/>
            <person name="Ma J."/>
        </authorList>
    </citation>
    <scope>NUCLEOTIDE SEQUENCE [LARGE SCALE GENOMIC DNA]</scope>
    <source>
        <strain evidence="2">JCM 17440</strain>
    </source>
</reference>
<sequence>MAVGAEGDHLNGVVASPGGAVCDVVHFKKWLAVPIHVIRLAGAQRVLALTTTSDQHGLDRARRAYGLLPVSG</sequence>
<dbReference type="EMBL" id="BAABAS010000020">
    <property type="protein sequence ID" value="GAA4239358.1"/>
    <property type="molecule type" value="Genomic_DNA"/>
</dbReference>
<evidence type="ECO:0000313" key="2">
    <source>
        <dbReference type="Proteomes" id="UP001501710"/>
    </source>
</evidence>